<feature type="region of interest" description="Disordered" evidence="4">
    <location>
        <begin position="296"/>
        <end position="316"/>
    </location>
</feature>
<evidence type="ECO:0000256" key="2">
    <source>
        <dbReference type="ARBA" id="ARBA00023125"/>
    </source>
</evidence>
<dbReference type="PANTHER" id="PTHR30514">
    <property type="entry name" value="GLUCOKINASE"/>
    <property type="match status" value="1"/>
</dbReference>
<dbReference type="InterPro" id="IPR047640">
    <property type="entry name" value="RpiR-like"/>
</dbReference>
<proteinExistence type="predicted"/>
<dbReference type="InterPro" id="IPR009057">
    <property type="entry name" value="Homeodomain-like_sf"/>
</dbReference>
<dbReference type="InterPro" id="IPR035472">
    <property type="entry name" value="RpiR-like_SIS"/>
</dbReference>
<dbReference type="SUPFAM" id="SSF53697">
    <property type="entry name" value="SIS domain"/>
    <property type="match status" value="1"/>
</dbReference>
<dbReference type="Proteomes" id="UP001595955">
    <property type="component" value="Unassembled WGS sequence"/>
</dbReference>
<dbReference type="InterPro" id="IPR000281">
    <property type="entry name" value="HTH_RpiR"/>
</dbReference>
<dbReference type="Pfam" id="PF01380">
    <property type="entry name" value="SIS"/>
    <property type="match status" value="1"/>
</dbReference>
<dbReference type="Gene3D" id="3.40.50.10490">
    <property type="entry name" value="Glucose-6-phosphate isomerase like protein, domain 1"/>
    <property type="match status" value="1"/>
</dbReference>
<evidence type="ECO:0000259" key="6">
    <source>
        <dbReference type="PROSITE" id="PS51464"/>
    </source>
</evidence>
<organism evidence="7 8">
    <name type="scientific">Georgenia faecalis</name>
    <dbReference type="NCBI Taxonomy" id="2483799"/>
    <lineage>
        <taxon>Bacteria</taxon>
        <taxon>Bacillati</taxon>
        <taxon>Actinomycetota</taxon>
        <taxon>Actinomycetes</taxon>
        <taxon>Micrococcales</taxon>
        <taxon>Bogoriellaceae</taxon>
        <taxon>Georgenia</taxon>
    </lineage>
</organism>
<keyword evidence="1" id="KW-0805">Transcription regulation</keyword>
<keyword evidence="2" id="KW-0238">DNA-binding</keyword>
<evidence type="ECO:0000256" key="3">
    <source>
        <dbReference type="ARBA" id="ARBA00023163"/>
    </source>
</evidence>
<evidence type="ECO:0000313" key="7">
    <source>
        <dbReference type="EMBL" id="MFC4554992.1"/>
    </source>
</evidence>
<gene>
    <name evidence="7" type="ORF">ACFO3F_07010</name>
</gene>
<accession>A0ABV9D8N3</accession>
<dbReference type="SUPFAM" id="SSF46689">
    <property type="entry name" value="Homeodomain-like"/>
    <property type="match status" value="1"/>
</dbReference>
<feature type="domain" description="SIS" evidence="6">
    <location>
        <begin position="142"/>
        <end position="282"/>
    </location>
</feature>
<dbReference type="InterPro" id="IPR046348">
    <property type="entry name" value="SIS_dom_sf"/>
</dbReference>
<keyword evidence="3" id="KW-0804">Transcription</keyword>
<name>A0ABV9D8N3_9MICO</name>
<keyword evidence="8" id="KW-1185">Reference proteome</keyword>
<dbReference type="InterPro" id="IPR001347">
    <property type="entry name" value="SIS_dom"/>
</dbReference>
<sequence length="316" mass="33341">MPTDDEATAFDYLDGGVETRIRSRLPQLKGAERRVADYILDHLGPTAGMSISETAEAAGTSTASITRFCRAIGLSGYPALRLELAALAGQERSQGAAWRRSVGDDVQPGDTIEKVLGTLVAADVKVATRTAEQLDVAAVEALVDRILAARRVDVYAAGGSALVAEEFMLKCQRLGLFLNVWRDSHAAIMSAALLTGADLAIGLSHSGETLEVVEAMSTAAEGGAATVAITSFPGSTLGDLSALVLTTTAGELTYGATAYPARNAQMLVLDLVFLRLAQRRHTEAEASLETTALAVRRHNARRLAPPSPRTDARRTP</sequence>
<evidence type="ECO:0000313" key="8">
    <source>
        <dbReference type="Proteomes" id="UP001595955"/>
    </source>
</evidence>
<protein>
    <submittedName>
        <fullName evidence="7">MurR/RpiR family transcriptional regulator</fullName>
    </submittedName>
</protein>
<dbReference type="Gene3D" id="1.10.10.10">
    <property type="entry name" value="Winged helix-like DNA-binding domain superfamily/Winged helix DNA-binding domain"/>
    <property type="match status" value="1"/>
</dbReference>
<dbReference type="PANTHER" id="PTHR30514:SF1">
    <property type="entry name" value="HTH-TYPE TRANSCRIPTIONAL REGULATOR HEXR-RELATED"/>
    <property type="match status" value="1"/>
</dbReference>
<dbReference type="PROSITE" id="PS51464">
    <property type="entry name" value="SIS"/>
    <property type="match status" value="1"/>
</dbReference>
<dbReference type="InterPro" id="IPR036388">
    <property type="entry name" value="WH-like_DNA-bd_sf"/>
</dbReference>
<evidence type="ECO:0000259" key="5">
    <source>
        <dbReference type="PROSITE" id="PS51071"/>
    </source>
</evidence>
<comment type="caution">
    <text evidence="7">The sequence shown here is derived from an EMBL/GenBank/DDBJ whole genome shotgun (WGS) entry which is preliminary data.</text>
</comment>
<reference evidence="8" key="1">
    <citation type="journal article" date="2019" name="Int. J. Syst. Evol. Microbiol.">
        <title>The Global Catalogue of Microorganisms (GCM) 10K type strain sequencing project: providing services to taxonomists for standard genome sequencing and annotation.</title>
        <authorList>
            <consortium name="The Broad Institute Genomics Platform"/>
            <consortium name="The Broad Institute Genome Sequencing Center for Infectious Disease"/>
            <person name="Wu L."/>
            <person name="Ma J."/>
        </authorList>
    </citation>
    <scope>NUCLEOTIDE SEQUENCE [LARGE SCALE GENOMIC DNA]</scope>
    <source>
        <strain evidence="8">JCM 3369</strain>
    </source>
</reference>
<dbReference type="CDD" id="cd05013">
    <property type="entry name" value="SIS_RpiR"/>
    <property type="match status" value="1"/>
</dbReference>
<evidence type="ECO:0000256" key="1">
    <source>
        <dbReference type="ARBA" id="ARBA00023015"/>
    </source>
</evidence>
<dbReference type="EMBL" id="JBHSGF010000004">
    <property type="protein sequence ID" value="MFC4554992.1"/>
    <property type="molecule type" value="Genomic_DNA"/>
</dbReference>
<dbReference type="Pfam" id="PF01418">
    <property type="entry name" value="HTH_6"/>
    <property type="match status" value="1"/>
</dbReference>
<dbReference type="RefSeq" id="WP_122824001.1">
    <property type="nucleotide sequence ID" value="NZ_CP033325.1"/>
</dbReference>
<evidence type="ECO:0000256" key="4">
    <source>
        <dbReference type="SAM" id="MobiDB-lite"/>
    </source>
</evidence>
<dbReference type="PROSITE" id="PS51071">
    <property type="entry name" value="HTH_RPIR"/>
    <property type="match status" value="1"/>
</dbReference>
<feature type="domain" description="HTH rpiR-type" evidence="5">
    <location>
        <begin position="15"/>
        <end position="91"/>
    </location>
</feature>